<reference evidence="7 8" key="1">
    <citation type="submission" date="2019-02" db="EMBL/GenBank/DDBJ databases">
        <title>Polymorphobacter sp. isolated from the lake at the Tibet of China.</title>
        <authorList>
            <person name="Li A."/>
        </authorList>
    </citation>
    <scope>NUCLEOTIDE SEQUENCE [LARGE SCALE GENOMIC DNA]</scope>
    <source>
        <strain evidence="7 8">DJ1R-1</strain>
    </source>
</reference>
<dbReference type="Gene3D" id="1.20.120.910">
    <property type="entry name" value="DksA, coiled-coil domain"/>
    <property type="match status" value="1"/>
</dbReference>
<evidence type="ECO:0000256" key="2">
    <source>
        <dbReference type="ARBA" id="ARBA00022771"/>
    </source>
</evidence>
<gene>
    <name evidence="7" type="ORF">EUV02_01680</name>
</gene>
<keyword evidence="3" id="KW-0862">Zinc</keyword>
<feature type="domain" description="Zinc finger DksA/TraR C4-type" evidence="5">
    <location>
        <begin position="76"/>
        <end position="106"/>
    </location>
</feature>
<evidence type="ECO:0000313" key="7">
    <source>
        <dbReference type="EMBL" id="TFU05763.1"/>
    </source>
</evidence>
<keyword evidence="1" id="KW-0479">Metal-binding</keyword>
<dbReference type="InterPro" id="IPR020460">
    <property type="entry name" value="Znf_C4-type_bac"/>
</dbReference>
<dbReference type="EMBL" id="SIHO01000001">
    <property type="protein sequence ID" value="TFU05763.1"/>
    <property type="molecule type" value="Genomic_DNA"/>
</dbReference>
<protein>
    <submittedName>
        <fullName evidence="7">TraR/DksA family transcriptional regulator</fullName>
    </submittedName>
</protein>
<dbReference type="Proteomes" id="UP000297737">
    <property type="component" value="Unassembled WGS sequence"/>
</dbReference>
<evidence type="ECO:0000256" key="4">
    <source>
        <dbReference type="PROSITE-ProRule" id="PRU00510"/>
    </source>
</evidence>
<dbReference type="SUPFAM" id="SSF57716">
    <property type="entry name" value="Glucocorticoid receptor-like (DNA-binding domain)"/>
    <property type="match status" value="1"/>
</dbReference>
<dbReference type="InterPro" id="IPR000962">
    <property type="entry name" value="Znf_DskA_TraR"/>
</dbReference>
<dbReference type="InterPro" id="IPR048487">
    <property type="entry name" value="DksA-like_N"/>
</dbReference>
<evidence type="ECO:0000259" key="6">
    <source>
        <dbReference type="Pfam" id="PF21173"/>
    </source>
</evidence>
<feature type="zinc finger region" description="dksA C4-type" evidence="4">
    <location>
        <begin position="81"/>
        <end position="105"/>
    </location>
</feature>
<keyword evidence="2" id="KW-0863">Zinc-finger</keyword>
<evidence type="ECO:0000256" key="1">
    <source>
        <dbReference type="ARBA" id="ARBA00022723"/>
    </source>
</evidence>
<keyword evidence="8" id="KW-1185">Reference proteome</keyword>
<comment type="caution">
    <text evidence="7">The sequence shown here is derived from an EMBL/GenBank/DDBJ whole genome shotgun (WGS) entry which is preliminary data.</text>
</comment>
<evidence type="ECO:0000259" key="5">
    <source>
        <dbReference type="Pfam" id="PF01258"/>
    </source>
</evidence>
<dbReference type="AlphaFoldDB" id="A0A4Y9ERC9"/>
<evidence type="ECO:0000313" key="8">
    <source>
        <dbReference type="Proteomes" id="UP000297737"/>
    </source>
</evidence>
<dbReference type="PRINTS" id="PR00618">
    <property type="entry name" value="DKSAZNFINGER"/>
</dbReference>
<dbReference type="PROSITE" id="PS51128">
    <property type="entry name" value="ZF_DKSA_2"/>
    <property type="match status" value="1"/>
</dbReference>
<dbReference type="InterPro" id="IPR020458">
    <property type="entry name" value="Znf_DskA_TraR_CS"/>
</dbReference>
<accession>A0A4Y9ERC9</accession>
<dbReference type="RefSeq" id="WP_135244487.1">
    <property type="nucleotide sequence ID" value="NZ_SIHO01000001.1"/>
</dbReference>
<organism evidence="7 8">
    <name type="scientific">Glacieibacterium arshaanense</name>
    <dbReference type="NCBI Taxonomy" id="2511025"/>
    <lineage>
        <taxon>Bacteria</taxon>
        <taxon>Pseudomonadati</taxon>
        <taxon>Pseudomonadota</taxon>
        <taxon>Alphaproteobacteria</taxon>
        <taxon>Sphingomonadales</taxon>
        <taxon>Sphingosinicellaceae</taxon>
        <taxon>Glacieibacterium</taxon>
    </lineage>
</organism>
<name>A0A4Y9ERC9_9SPHN</name>
<sequence>MAATVPDDIVKTLHARLAELGGNIARIETALRAPLDADFAEQAAELEGQDALHGIEGSHLAEAQAIHAALARIAAGNYGECSNCGAEIPAARLRAVPTATRCVNCAD</sequence>
<dbReference type="PANTHER" id="PTHR33823">
    <property type="entry name" value="RNA POLYMERASE-BINDING TRANSCRIPTION FACTOR DKSA-RELATED"/>
    <property type="match status" value="1"/>
</dbReference>
<feature type="domain" description="DnaK suppressor protein-like N-terminal" evidence="6">
    <location>
        <begin position="11"/>
        <end position="73"/>
    </location>
</feature>
<dbReference type="Pfam" id="PF01258">
    <property type="entry name" value="zf-dskA_traR"/>
    <property type="match status" value="1"/>
</dbReference>
<dbReference type="OrthoDB" id="1121111at2"/>
<proteinExistence type="predicted"/>
<dbReference type="Pfam" id="PF21173">
    <property type="entry name" value="DksA-like_N"/>
    <property type="match status" value="1"/>
</dbReference>
<dbReference type="GO" id="GO:0008270">
    <property type="term" value="F:zinc ion binding"/>
    <property type="evidence" value="ECO:0007669"/>
    <property type="project" value="UniProtKB-KW"/>
</dbReference>
<dbReference type="PROSITE" id="PS01102">
    <property type="entry name" value="ZF_DKSA_1"/>
    <property type="match status" value="1"/>
</dbReference>
<dbReference type="PANTHER" id="PTHR33823:SF4">
    <property type="entry name" value="GENERAL STRESS PROTEIN 16O"/>
    <property type="match status" value="1"/>
</dbReference>
<evidence type="ECO:0000256" key="3">
    <source>
        <dbReference type="ARBA" id="ARBA00022833"/>
    </source>
</evidence>